<comment type="caution">
    <text evidence="7">The sequence shown here is derived from an EMBL/GenBank/DDBJ whole genome shotgun (WGS) entry which is preliminary data.</text>
</comment>
<evidence type="ECO:0000256" key="1">
    <source>
        <dbReference type="ARBA" id="ARBA00004123"/>
    </source>
</evidence>
<evidence type="ECO:0000256" key="4">
    <source>
        <dbReference type="ARBA" id="ARBA00023242"/>
    </source>
</evidence>
<comment type="similarity">
    <text evidence="5">Belongs to the vestigial family.</text>
</comment>
<evidence type="ECO:0000256" key="6">
    <source>
        <dbReference type="SAM" id="MobiDB-lite"/>
    </source>
</evidence>
<keyword evidence="4" id="KW-0539">Nucleus</keyword>
<comment type="subcellular location">
    <subcellularLocation>
        <location evidence="1">Nucleus</location>
    </subcellularLocation>
</comment>
<keyword evidence="8" id="KW-1185">Reference proteome</keyword>
<dbReference type="InterPro" id="IPR011520">
    <property type="entry name" value="Vg_fam"/>
</dbReference>
<evidence type="ECO:0000313" key="8">
    <source>
        <dbReference type="Proteomes" id="UP001369086"/>
    </source>
</evidence>
<feature type="compositionally biased region" description="Basic and acidic residues" evidence="6">
    <location>
        <begin position="34"/>
        <end position="43"/>
    </location>
</feature>
<feature type="region of interest" description="Disordered" evidence="6">
    <location>
        <begin position="33"/>
        <end position="64"/>
    </location>
</feature>
<keyword evidence="3" id="KW-0804">Transcription</keyword>
<accession>A0ABR0YNI6</accession>
<dbReference type="Pfam" id="PF07545">
    <property type="entry name" value="Vg_Tdu"/>
    <property type="match status" value="1"/>
</dbReference>
<proteinExistence type="inferred from homology"/>
<organism evidence="7 8">
    <name type="scientific">Huso huso</name>
    <name type="common">Beluga</name>
    <name type="synonym">Acipenser huso</name>
    <dbReference type="NCBI Taxonomy" id="61971"/>
    <lineage>
        <taxon>Eukaryota</taxon>
        <taxon>Metazoa</taxon>
        <taxon>Chordata</taxon>
        <taxon>Craniata</taxon>
        <taxon>Vertebrata</taxon>
        <taxon>Euteleostomi</taxon>
        <taxon>Actinopterygii</taxon>
        <taxon>Chondrostei</taxon>
        <taxon>Acipenseriformes</taxon>
        <taxon>Acipenseridae</taxon>
        <taxon>Huso</taxon>
    </lineage>
</organism>
<evidence type="ECO:0000256" key="5">
    <source>
        <dbReference type="ARBA" id="ARBA00025784"/>
    </source>
</evidence>
<dbReference type="EMBL" id="JAHFZB010000026">
    <property type="protein sequence ID" value="KAK6474172.1"/>
    <property type="molecule type" value="Genomic_DNA"/>
</dbReference>
<evidence type="ECO:0000256" key="3">
    <source>
        <dbReference type="ARBA" id="ARBA00023163"/>
    </source>
</evidence>
<keyword evidence="2" id="KW-0805">Transcription regulation</keyword>
<evidence type="ECO:0000256" key="2">
    <source>
        <dbReference type="ARBA" id="ARBA00023015"/>
    </source>
</evidence>
<evidence type="ECO:0000313" key="7">
    <source>
        <dbReference type="EMBL" id="KAK6474172.1"/>
    </source>
</evidence>
<reference evidence="7 8" key="1">
    <citation type="submission" date="2021-05" db="EMBL/GenBank/DDBJ databases">
        <authorList>
            <person name="Zahm M."/>
            <person name="Klopp C."/>
            <person name="Cabau C."/>
            <person name="Kuhl H."/>
            <person name="Suciu R."/>
            <person name="Ciorpac M."/>
            <person name="Holostenco D."/>
            <person name="Gessner J."/>
            <person name="Wuertz S."/>
            <person name="Hohne C."/>
            <person name="Stock M."/>
            <person name="Gislard M."/>
            <person name="Lluch J."/>
            <person name="Milhes M."/>
            <person name="Lampietro C."/>
            <person name="Lopez Roques C."/>
            <person name="Donnadieu C."/>
            <person name="Du K."/>
            <person name="Schartl M."/>
            <person name="Guiguen Y."/>
        </authorList>
    </citation>
    <scope>NUCLEOTIDE SEQUENCE [LARGE SCALE GENOMIC DNA]</scope>
    <source>
        <strain evidence="7">Hh-F2</strain>
        <tissue evidence="7">Blood</tissue>
    </source>
</reference>
<dbReference type="Proteomes" id="UP001369086">
    <property type="component" value="Unassembled WGS sequence"/>
</dbReference>
<protein>
    <submittedName>
        <fullName evidence="7">mRNAion cofactor vestigial-like protein 2</fullName>
    </submittedName>
</protein>
<dbReference type="PANTHER" id="PTHR15950">
    <property type="entry name" value="TRANSCRIPTION COFACTOR VESTIGIAL-LIKE PROTEIN"/>
    <property type="match status" value="1"/>
</dbReference>
<dbReference type="PANTHER" id="PTHR15950:SF22">
    <property type="entry name" value="VESTIGIAL LIKE 2B"/>
    <property type="match status" value="1"/>
</dbReference>
<gene>
    <name evidence="7" type="ORF">HHUSO_G26364</name>
</gene>
<sequence length="261" mass="29072">MSCLEVMYPAYGHYPLYATAASAYNINSQQTLGDSRRMQKRAESLPGTVSASFPGPKEGGRDKEKHVAPEAEYLSSRCVLFTYYQGDISSVVDEHFSRALSSYIEGDGKRRATELGAESPSLGRRSFPPSFWDSNYSPQVCQSHSEGTAYPVEPYSLHPGLPPPHRPESWAYSPSQTYPHPRPLHELYPPTGLESHYSPLLMPAMRPARIATLPGHYDITKLEPAPSWHGLLPASDVTQTLALNIDAGLQHHKKSKEPYWF</sequence>
<name>A0ABR0YNI6_HUSHU</name>